<protein>
    <recommendedName>
        <fullName evidence="4">RRM domain-containing protein</fullName>
    </recommendedName>
</protein>
<dbReference type="InterPro" id="IPR035979">
    <property type="entry name" value="RBD_domain_sf"/>
</dbReference>
<proteinExistence type="predicted"/>
<accession>A0A6A6VY07</accession>
<dbReference type="InterPro" id="IPR012677">
    <property type="entry name" value="Nucleotide-bd_a/b_plait_sf"/>
</dbReference>
<name>A0A6A6VY07_9PEZI</name>
<sequence>MWSALFAPPQTRRPVPAAAPEEPIVQPPIVQPPIVQTILVPSVAEKPAREEITAEPPKSPGKYIPPQRRHLDQPPVQYPSTDTMLFVAGFTRNSDDATNERHVRIIFRGFEIVEVGRRMRRGASTWRTPRFYCCVTFSTAAEAKLARRALNHRRRLGFVISVAPWRESDPGKHMNRQSEWPVLVQS</sequence>
<keyword evidence="3" id="KW-1185">Reference proteome</keyword>
<evidence type="ECO:0000256" key="1">
    <source>
        <dbReference type="SAM" id="MobiDB-lite"/>
    </source>
</evidence>
<dbReference type="GO" id="GO:0003676">
    <property type="term" value="F:nucleic acid binding"/>
    <property type="evidence" value="ECO:0007669"/>
    <property type="project" value="InterPro"/>
</dbReference>
<dbReference type="EMBL" id="ML996579">
    <property type="protein sequence ID" value="KAF2754719.1"/>
    <property type="molecule type" value="Genomic_DNA"/>
</dbReference>
<evidence type="ECO:0008006" key="4">
    <source>
        <dbReference type="Google" id="ProtNLM"/>
    </source>
</evidence>
<dbReference type="AlphaFoldDB" id="A0A6A6VY07"/>
<dbReference type="RefSeq" id="XP_033597170.1">
    <property type="nucleotide sequence ID" value="XM_033745750.1"/>
</dbReference>
<evidence type="ECO:0000313" key="2">
    <source>
        <dbReference type="EMBL" id="KAF2754719.1"/>
    </source>
</evidence>
<reference evidence="2" key="1">
    <citation type="journal article" date="2020" name="Stud. Mycol.">
        <title>101 Dothideomycetes genomes: a test case for predicting lifestyles and emergence of pathogens.</title>
        <authorList>
            <person name="Haridas S."/>
            <person name="Albert R."/>
            <person name="Binder M."/>
            <person name="Bloem J."/>
            <person name="Labutti K."/>
            <person name="Salamov A."/>
            <person name="Andreopoulos B."/>
            <person name="Baker S."/>
            <person name="Barry K."/>
            <person name="Bills G."/>
            <person name="Bluhm B."/>
            <person name="Cannon C."/>
            <person name="Castanera R."/>
            <person name="Culley D."/>
            <person name="Daum C."/>
            <person name="Ezra D."/>
            <person name="Gonzalez J."/>
            <person name="Henrissat B."/>
            <person name="Kuo A."/>
            <person name="Liang C."/>
            <person name="Lipzen A."/>
            <person name="Lutzoni F."/>
            <person name="Magnuson J."/>
            <person name="Mondo S."/>
            <person name="Nolan M."/>
            <person name="Ohm R."/>
            <person name="Pangilinan J."/>
            <person name="Park H.-J."/>
            <person name="Ramirez L."/>
            <person name="Alfaro M."/>
            <person name="Sun H."/>
            <person name="Tritt A."/>
            <person name="Yoshinaga Y."/>
            <person name="Zwiers L.-H."/>
            <person name="Turgeon B."/>
            <person name="Goodwin S."/>
            <person name="Spatafora J."/>
            <person name="Crous P."/>
            <person name="Grigoriev I."/>
        </authorList>
    </citation>
    <scope>NUCLEOTIDE SEQUENCE</scope>
    <source>
        <strain evidence="2">CBS 121739</strain>
    </source>
</reference>
<dbReference type="Gene3D" id="3.30.70.330">
    <property type="match status" value="1"/>
</dbReference>
<gene>
    <name evidence="2" type="ORF">EJ05DRAFT_488875</name>
</gene>
<feature type="region of interest" description="Disordered" evidence="1">
    <location>
        <begin position="46"/>
        <end position="66"/>
    </location>
</feature>
<organism evidence="2 3">
    <name type="scientific">Pseudovirgaria hyperparasitica</name>
    <dbReference type="NCBI Taxonomy" id="470096"/>
    <lineage>
        <taxon>Eukaryota</taxon>
        <taxon>Fungi</taxon>
        <taxon>Dikarya</taxon>
        <taxon>Ascomycota</taxon>
        <taxon>Pezizomycotina</taxon>
        <taxon>Dothideomycetes</taxon>
        <taxon>Dothideomycetes incertae sedis</taxon>
        <taxon>Acrospermales</taxon>
        <taxon>Acrospermaceae</taxon>
        <taxon>Pseudovirgaria</taxon>
    </lineage>
</organism>
<dbReference type="Proteomes" id="UP000799437">
    <property type="component" value="Unassembled WGS sequence"/>
</dbReference>
<dbReference type="SUPFAM" id="SSF54928">
    <property type="entry name" value="RNA-binding domain, RBD"/>
    <property type="match status" value="1"/>
</dbReference>
<dbReference type="GeneID" id="54486804"/>
<evidence type="ECO:0000313" key="3">
    <source>
        <dbReference type="Proteomes" id="UP000799437"/>
    </source>
</evidence>
<dbReference type="CDD" id="cd00590">
    <property type="entry name" value="RRM_SF"/>
    <property type="match status" value="1"/>
</dbReference>